<dbReference type="SUPFAM" id="SSF54593">
    <property type="entry name" value="Glyoxalase/Bleomycin resistance protein/Dihydroxybiphenyl dioxygenase"/>
    <property type="match status" value="1"/>
</dbReference>
<proteinExistence type="predicted"/>
<dbReference type="EMBL" id="LCZI01001003">
    <property type="protein sequence ID" value="KKZ63094.1"/>
    <property type="molecule type" value="Genomic_DNA"/>
</dbReference>
<dbReference type="PANTHER" id="PTHR33993">
    <property type="entry name" value="GLYOXALASE-RELATED"/>
    <property type="match status" value="1"/>
</dbReference>
<dbReference type="PROSITE" id="PS51819">
    <property type="entry name" value="VOC"/>
    <property type="match status" value="1"/>
</dbReference>
<dbReference type="AlphaFoldDB" id="A0A0G2J1C4"/>
<evidence type="ECO:0000259" key="1">
    <source>
        <dbReference type="PROSITE" id="PS51819"/>
    </source>
</evidence>
<dbReference type="Pfam" id="PF18029">
    <property type="entry name" value="Glyoxalase_6"/>
    <property type="match status" value="1"/>
</dbReference>
<feature type="domain" description="VOC" evidence="1">
    <location>
        <begin position="12"/>
        <end position="136"/>
    </location>
</feature>
<dbReference type="OrthoDB" id="447346at2759"/>
<dbReference type="VEuPathDB" id="FungiDB:EMCG_00304"/>
<dbReference type="InterPro" id="IPR037523">
    <property type="entry name" value="VOC_core"/>
</dbReference>
<dbReference type="CDD" id="cd07247">
    <property type="entry name" value="SgaA_N_like"/>
    <property type="match status" value="1"/>
</dbReference>
<gene>
    <name evidence="2" type="ORF">EMCG_00304</name>
</gene>
<comment type="caution">
    <text evidence="2">The sequence shown here is derived from an EMBL/GenBank/DDBJ whole genome shotgun (WGS) entry which is preliminary data.</text>
</comment>
<dbReference type="InterPro" id="IPR041581">
    <property type="entry name" value="Glyoxalase_6"/>
</dbReference>
<protein>
    <recommendedName>
        <fullName evidence="1">VOC domain-containing protein</fullName>
    </recommendedName>
</protein>
<name>A0A0G2J1C4_9EURO</name>
<organism evidence="2 3">
    <name type="scientific">[Emmonsia] crescens</name>
    <dbReference type="NCBI Taxonomy" id="73230"/>
    <lineage>
        <taxon>Eukaryota</taxon>
        <taxon>Fungi</taxon>
        <taxon>Dikarya</taxon>
        <taxon>Ascomycota</taxon>
        <taxon>Pezizomycotina</taxon>
        <taxon>Eurotiomycetes</taxon>
        <taxon>Eurotiomycetidae</taxon>
        <taxon>Onygenales</taxon>
        <taxon>Ajellomycetaceae</taxon>
        <taxon>Emergomyces</taxon>
    </lineage>
</organism>
<evidence type="ECO:0000313" key="2">
    <source>
        <dbReference type="EMBL" id="KKZ63094.1"/>
    </source>
</evidence>
<accession>A0A0G2J1C4</accession>
<sequence length="141" mass="15220">MSGEWTPPPFGAPCWVNIPATDVARAKSFYSKVFNWNMIPTPAYLSEKDIAMFSFPGSSTQPNALCGSIERVDATVHTKGANAFKMYFMVEDDEKAAEAIVANGGAKLGERVPEGEHGFITQCSDSEGNVLGIYVMKKSCG</sequence>
<dbReference type="Gene3D" id="3.10.180.10">
    <property type="entry name" value="2,3-Dihydroxybiphenyl 1,2-Dioxygenase, domain 1"/>
    <property type="match status" value="1"/>
</dbReference>
<evidence type="ECO:0000313" key="3">
    <source>
        <dbReference type="Proteomes" id="UP000034164"/>
    </source>
</evidence>
<dbReference type="InterPro" id="IPR052164">
    <property type="entry name" value="Anthracycline_SecMetBiosynth"/>
</dbReference>
<dbReference type="InterPro" id="IPR029068">
    <property type="entry name" value="Glyas_Bleomycin-R_OHBP_Dase"/>
</dbReference>
<dbReference type="Proteomes" id="UP000034164">
    <property type="component" value="Unassembled WGS sequence"/>
</dbReference>
<reference evidence="3" key="1">
    <citation type="journal article" date="2015" name="PLoS Genet.">
        <title>The dynamic genome and transcriptome of the human fungal pathogen Blastomyces and close relative Emmonsia.</title>
        <authorList>
            <person name="Munoz J.F."/>
            <person name="Gauthier G.M."/>
            <person name="Desjardins C.A."/>
            <person name="Gallo J.E."/>
            <person name="Holder J."/>
            <person name="Sullivan T.D."/>
            <person name="Marty A.J."/>
            <person name="Carmen J.C."/>
            <person name="Chen Z."/>
            <person name="Ding L."/>
            <person name="Gujja S."/>
            <person name="Magrini V."/>
            <person name="Misas E."/>
            <person name="Mitreva M."/>
            <person name="Priest M."/>
            <person name="Saif S."/>
            <person name="Whiston E.A."/>
            <person name="Young S."/>
            <person name="Zeng Q."/>
            <person name="Goldman W.E."/>
            <person name="Mardis E.R."/>
            <person name="Taylor J.W."/>
            <person name="McEwen J.G."/>
            <person name="Clay O.K."/>
            <person name="Klein B.S."/>
            <person name="Cuomo C.A."/>
        </authorList>
    </citation>
    <scope>NUCLEOTIDE SEQUENCE [LARGE SCALE GENOMIC DNA]</scope>
    <source>
        <strain evidence="3">UAMH 3008</strain>
    </source>
</reference>